<feature type="transmembrane region" description="Helical" evidence="7">
    <location>
        <begin position="339"/>
        <end position="359"/>
    </location>
</feature>
<dbReference type="EMBL" id="JABFUD020000002">
    <property type="protein sequence ID" value="KAI5083429.1"/>
    <property type="molecule type" value="Genomic_DNA"/>
</dbReference>
<feature type="transmembrane region" description="Helical" evidence="7">
    <location>
        <begin position="563"/>
        <end position="582"/>
    </location>
</feature>
<dbReference type="Pfam" id="PF00860">
    <property type="entry name" value="Xan_ur_permease"/>
    <property type="match status" value="1"/>
</dbReference>
<keyword evidence="9" id="KW-1185">Reference proteome</keyword>
<dbReference type="InterPro" id="IPR006043">
    <property type="entry name" value="NCS2"/>
</dbReference>
<proteinExistence type="inferred from homology"/>
<dbReference type="GO" id="GO:0022857">
    <property type="term" value="F:transmembrane transporter activity"/>
    <property type="evidence" value="ECO:0007669"/>
    <property type="project" value="InterPro"/>
</dbReference>
<feature type="transmembrane region" description="Helical" evidence="7">
    <location>
        <begin position="315"/>
        <end position="333"/>
    </location>
</feature>
<feature type="transmembrane region" description="Helical" evidence="7">
    <location>
        <begin position="371"/>
        <end position="390"/>
    </location>
</feature>
<feature type="transmembrane region" description="Helical" evidence="7">
    <location>
        <begin position="539"/>
        <end position="557"/>
    </location>
</feature>
<feature type="transmembrane region" description="Helical" evidence="7">
    <location>
        <begin position="649"/>
        <end position="669"/>
    </location>
</feature>
<organism evidence="8 9">
    <name type="scientific">Adiantum capillus-veneris</name>
    <name type="common">Maidenhair fern</name>
    <dbReference type="NCBI Taxonomy" id="13818"/>
    <lineage>
        <taxon>Eukaryota</taxon>
        <taxon>Viridiplantae</taxon>
        <taxon>Streptophyta</taxon>
        <taxon>Embryophyta</taxon>
        <taxon>Tracheophyta</taxon>
        <taxon>Polypodiopsida</taxon>
        <taxon>Polypodiidae</taxon>
        <taxon>Polypodiales</taxon>
        <taxon>Pteridineae</taxon>
        <taxon>Pteridaceae</taxon>
        <taxon>Vittarioideae</taxon>
        <taxon>Adiantum</taxon>
    </lineage>
</organism>
<comment type="subcellular location">
    <subcellularLocation>
        <location evidence="1">Membrane</location>
        <topology evidence="1">Multi-pass membrane protein</topology>
    </subcellularLocation>
</comment>
<reference evidence="8" key="1">
    <citation type="submission" date="2021-01" db="EMBL/GenBank/DDBJ databases">
        <title>Adiantum capillus-veneris genome.</title>
        <authorList>
            <person name="Fang Y."/>
            <person name="Liao Q."/>
        </authorList>
    </citation>
    <scope>NUCLEOTIDE SEQUENCE</scope>
    <source>
        <strain evidence="8">H3</strain>
        <tissue evidence="8">Leaf</tissue>
    </source>
</reference>
<keyword evidence="5 7" id="KW-0472">Membrane</keyword>
<evidence type="ECO:0000256" key="4">
    <source>
        <dbReference type="ARBA" id="ARBA00022989"/>
    </source>
</evidence>
<feature type="compositionally biased region" description="Basic and acidic residues" evidence="6">
    <location>
        <begin position="81"/>
        <end position="98"/>
    </location>
</feature>
<evidence type="ECO:0000256" key="7">
    <source>
        <dbReference type="SAM" id="Phobius"/>
    </source>
</evidence>
<comment type="caution">
    <text evidence="8">The sequence shown here is derived from an EMBL/GenBank/DDBJ whole genome shotgun (WGS) entry which is preliminary data.</text>
</comment>
<feature type="transmembrane region" description="Helical" evidence="7">
    <location>
        <begin position="594"/>
        <end position="612"/>
    </location>
</feature>
<dbReference type="Proteomes" id="UP000886520">
    <property type="component" value="Chromosome 3"/>
</dbReference>
<evidence type="ECO:0000256" key="1">
    <source>
        <dbReference type="ARBA" id="ARBA00004141"/>
    </source>
</evidence>
<feature type="compositionally biased region" description="Low complexity" evidence="6">
    <location>
        <begin position="61"/>
        <end position="77"/>
    </location>
</feature>
<evidence type="ECO:0000256" key="5">
    <source>
        <dbReference type="ARBA" id="ARBA00023136"/>
    </source>
</evidence>
<dbReference type="AlphaFoldDB" id="A0A9D4VBQ2"/>
<evidence type="ECO:0000313" key="9">
    <source>
        <dbReference type="Proteomes" id="UP000886520"/>
    </source>
</evidence>
<dbReference type="OrthoDB" id="1641903at2759"/>
<dbReference type="GO" id="GO:0016020">
    <property type="term" value="C:membrane"/>
    <property type="evidence" value="ECO:0007669"/>
    <property type="project" value="UniProtKB-SubCell"/>
</dbReference>
<keyword evidence="4 7" id="KW-1133">Transmembrane helix</keyword>
<accession>A0A9D4VBQ2</accession>
<evidence type="ECO:0000313" key="8">
    <source>
        <dbReference type="EMBL" id="KAI5083429.1"/>
    </source>
</evidence>
<dbReference type="PANTHER" id="PTHR11119">
    <property type="entry name" value="XANTHINE-URACIL / VITAMIN C PERMEASE FAMILY MEMBER"/>
    <property type="match status" value="1"/>
</dbReference>
<feature type="region of interest" description="Disordered" evidence="6">
    <location>
        <begin position="1"/>
        <end position="154"/>
    </location>
</feature>
<evidence type="ECO:0000256" key="3">
    <source>
        <dbReference type="ARBA" id="ARBA00022692"/>
    </source>
</evidence>
<protein>
    <submittedName>
        <fullName evidence="8">Uncharacterized protein</fullName>
    </submittedName>
</protein>
<feature type="compositionally biased region" description="Basic and acidic residues" evidence="6">
    <location>
        <begin position="40"/>
        <end position="52"/>
    </location>
</feature>
<feature type="transmembrane region" description="Helical" evidence="7">
    <location>
        <begin position="453"/>
        <end position="476"/>
    </location>
</feature>
<sequence>MEPSSSSDSSHNPKVRGSWARRTGFKSNLSGESGSIASDSESRDVEMGEAPRGRALTPHGAAAAMREPPAAPEVAVPSSNSRKEANGNGRVKEREGGKGPENLVKPPTSSHATPVPAPPPPTISTRSTERVRGGSTEGLTGNNSGNQIRVEPKGYKDTDVDLLSQSQDADDEHLAKQSHMKYELRETPGYVSLVLYGIQHYVSMIGSLILIPLVIVPAMGGDDKDTAYVVSTVLLVSGISTLLHSFLGSRLPLVQGTSFVYLAPALAIINSSEFASIGNNRFKETMRELQGSIIVASIFQIFLGYSGLMKVFLRLINPVVVAPTVAAVGLSFFTYGFPVVGTCVEIGIPQIVVIVFFALHLRKVSIGGHRIFQVYAVPLGLAITWAYAFLLTATGAYNFHGCDFTVPISNILSESCRRHVYTMQHCRTDTSKAFKTAAWIRFPYPLQWGTPTFHYKTAFVMIIVSIIASVDSVGSYHASSMLVASRAPTPGVVSRGIGMEGVTSALAGLWGIGTGATTLTENVHTIAVTKMGSRRSVELGACVLIFLSFIGKVGAFFASIPQVIVGGLLCVMWAMLAALGLSNLRYSETGSSRNVVIVGLALFLSLSIPAYFQDYGVSPDFVATTSSSLQPYIVASHGPFNTSFIGLNFILNTLFSMNMVIAFVVAFILDNTVPGSKQERGVYVWLKGKGARDEPAVVMDYGLPLGVGRCFRWVKWVGL</sequence>
<feature type="transmembrane region" description="Helical" evidence="7">
    <location>
        <begin position="190"/>
        <end position="215"/>
    </location>
</feature>
<feature type="transmembrane region" description="Helical" evidence="7">
    <location>
        <begin position="227"/>
        <end position="247"/>
    </location>
</feature>
<feature type="compositionally biased region" description="Polar residues" evidence="6">
    <location>
        <begin position="25"/>
        <end position="39"/>
    </location>
</feature>
<feature type="compositionally biased region" description="Polar residues" evidence="6">
    <location>
        <begin position="137"/>
        <end position="147"/>
    </location>
</feature>
<gene>
    <name evidence="8" type="ORF">GOP47_0003172</name>
</gene>
<feature type="compositionally biased region" description="Low complexity" evidence="6">
    <location>
        <begin position="1"/>
        <end position="10"/>
    </location>
</feature>
<keyword evidence="3 7" id="KW-0812">Transmembrane</keyword>
<name>A0A9D4VBQ2_ADICA</name>
<evidence type="ECO:0000256" key="6">
    <source>
        <dbReference type="SAM" id="MobiDB-lite"/>
    </source>
</evidence>
<comment type="similarity">
    <text evidence="2">Belongs to the nucleobase:cation symporter-2 (NCS2) (TC 2.A.40) family.</text>
</comment>
<evidence type="ECO:0000256" key="2">
    <source>
        <dbReference type="ARBA" id="ARBA00008821"/>
    </source>
</evidence>